<dbReference type="AlphaFoldDB" id="A0A0E3JPV1"/>
<evidence type="ECO:0000313" key="1">
    <source>
        <dbReference type="EMBL" id="AKA70510.1"/>
    </source>
</evidence>
<dbReference type="STRING" id="1548.CSCA_3385"/>
<name>A0A0E3JPV1_CLOSL</name>
<sequence>MKKIKIYLDYKCFPIWIYNDKGELIGNDLPKELADDKQADEVFVKIQNIYDNLFINDLIEFKYIGFSSEIDREGYLKMIDDAVKLLKIKLGDLYVIEEKIEV</sequence>
<dbReference type="EMBL" id="CP009933">
    <property type="protein sequence ID" value="AKA70510.1"/>
    <property type="molecule type" value="Genomic_DNA"/>
</dbReference>
<dbReference type="KEGG" id="csq:CSCA_3385"/>
<dbReference type="RefSeq" id="WP_029160545.1">
    <property type="nucleotide sequence ID" value="NZ_CP009933.1"/>
</dbReference>
<organism evidence="1 2">
    <name type="scientific">Clostridium scatologenes</name>
    <dbReference type="NCBI Taxonomy" id="1548"/>
    <lineage>
        <taxon>Bacteria</taxon>
        <taxon>Bacillati</taxon>
        <taxon>Bacillota</taxon>
        <taxon>Clostridia</taxon>
        <taxon>Eubacteriales</taxon>
        <taxon>Clostridiaceae</taxon>
        <taxon>Clostridium</taxon>
    </lineage>
</organism>
<evidence type="ECO:0000313" key="2">
    <source>
        <dbReference type="Proteomes" id="UP000033115"/>
    </source>
</evidence>
<proteinExistence type="predicted"/>
<dbReference type="HOGENOM" id="CLU_2272519_0_0_9"/>
<dbReference type="Proteomes" id="UP000033115">
    <property type="component" value="Chromosome"/>
</dbReference>
<gene>
    <name evidence="1" type="ORF">CSCA_3385</name>
</gene>
<protein>
    <submittedName>
        <fullName evidence="1">Uncharacterized protein</fullName>
    </submittedName>
</protein>
<reference evidence="1 2" key="1">
    <citation type="journal article" date="2015" name="J. Biotechnol.">
        <title>Complete genome sequence of a malodorant-producing acetogen, Clostridium scatologenes ATCC 25775(T).</title>
        <authorList>
            <person name="Zhu Z."/>
            <person name="Guo T."/>
            <person name="Zheng H."/>
            <person name="Song T."/>
            <person name="Ouyang P."/>
            <person name="Xie J."/>
        </authorList>
    </citation>
    <scope>NUCLEOTIDE SEQUENCE [LARGE SCALE GENOMIC DNA]</scope>
    <source>
        <strain evidence="1 2">ATCC 25775</strain>
    </source>
</reference>
<keyword evidence="2" id="KW-1185">Reference proteome</keyword>
<accession>A0A0E3JPV1</accession>